<sequence length="525" mass="57447">MAHDFPADLVKTTDKFSTELSQFDGISVDDVARLWKAYTTQSAVVRDVVVSRLENLFWRIWGNAAIQQSLSGSVLATLFLAINEEPSLNITNYRPPSKGSTSTTSNNVTKIQHDDNDSPPKNERKNPLPPILKKSTDGTKSVPPSEPSSHKTTRILVPEKPSERPSQKATEDTTSTENGKGSKSASTSATQKPIRKRPTFVANRAASSRRRGVLIRRKSSQTSPVTSPAVEETEDSFQEQIQAQEEARQEEQAKETTAPPSPAKDAEISWRSMSYLKKFDEDSRNALTEREGDTSGTSPPPTNFSVSSVRHHRSPEEHFGVASQENAQNGMVSDKSLVEQDFRTNFIQRQRQVSAFTTRNNSAASPLTTRLSSTNFREMLNVAEAAAAAASMQRKDSSGAARSLSPGPRYILLPKHDGPINVSSTMASPRRKSDGRDHSRRPIIINTSSSSNVSPERRPDDKEPGSNYPSAAAVSESVISTSQQTTTGVFSVPKESQELLGEQLANLIKGKGKENKTKRGQRIGS</sequence>
<dbReference type="GO" id="GO:0004386">
    <property type="term" value="F:helicase activity"/>
    <property type="evidence" value="ECO:0007669"/>
    <property type="project" value="UniProtKB-KW"/>
</dbReference>
<evidence type="ECO:0000259" key="2">
    <source>
        <dbReference type="Pfam" id="PF08550"/>
    </source>
</evidence>
<keyword evidence="3" id="KW-0547">Nucleotide-binding</keyword>
<feature type="compositionally biased region" description="Polar residues" evidence="1">
    <location>
        <begin position="477"/>
        <end position="489"/>
    </location>
</feature>
<dbReference type="InterPro" id="IPR013860">
    <property type="entry name" value="AreA_GATA"/>
</dbReference>
<feature type="region of interest" description="Disordered" evidence="1">
    <location>
        <begin position="393"/>
        <end position="490"/>
    </location>
</feature>
<comment type="caution">
    <text evidence="3">The sequence shown here is derived from an EMBL/GenBank/DDBJ whole genome shotgun (WGS) entry which is preliminary data.</text>
</comment>
<dbReference type="eggNOG" id="ENOG502SDF2">
    <property type="taxonomic scope" value="Eukaryota"/>
</dbReference>
<organism evidence="3">
    <name type="scientific">Talaromyces marneffei PM1</name>
    <dbReference type="NCBI Taxonomy" id="1077442"/>
    <lineage>
        <taxon>Eukaryota</taxon>
        <taxon>Fungi</taxon>
        <taxon>Dikarya</taxon>
        <taxon>Ascomycota</taxon>
        <taxon>Pezizomycotina</taxon>
        <taxon>Eurotiomycetes</taxon>
        <taxon>Eurotiomycetidae</taxon>
        <taxon>Eurotiales</taxon>
        <taxon>Trichocomaceae</taxon>
        <taxon>Talaromyces</taxon>
        <taxon>Talaromyces sect. Talaromyces</taxon>
    </lineage>
</organism>
<gene>
    <name evidence="3" type="ORF">GQ26_0560070</name>
</gene>
<feature type="compositionally biased region" description="Polar residues" evidence="1">
    <location>
        <begin position="172"/>
        <end position="191"/>
    </location>
</feature>
<keyword evidence="3" id="KW-0378">Hydrolase</keyword>
<keyword evidence="3" id="KW-0347">Helicase</keyword>
<dbReference type="EMBL" id="JPOX01000056">
    <property type="protein sequence ID" value="KFX41610.1"/>
    <property type="molecule type" value="Genomic_DNA"/>
</dbReference>
<feature type="compositionally biased region" description="Basic and acidic residues" evidence="1">
    <location>
        <begin position="111"/>
        <end position="126"/>
    </location>
</feature>
<name>A0A093V4E4_TALMA</name>
<dbReference type="HOGENOM" id="CLU_518848_0_0_1"/>
<evidence type="ECO:0000313" key="3">
    <source>
        <dbReference type="EMBL" id="KFX41611.1"/>
    </source>
</evidence>
<feature type="compositionally biased region" description="Basic residues" evidence="1">
    <location>
        <begin position="207"/>
        <end position="219"/>
    </location>
</feature>
<dbReference type="Pfam" id="PF08550">
    <property type="entry name" value="GATA_AreA"/>
    <property type="match status" value="1"/>
</dbReference>
<keyword evidence="3" id="KW-0067">ATP-binding</keyword>
<feature type="compositionally biased region" description="Basic and acidic residues" evidence="1">
    <location>
        <begin position="245"/>
        <end position="254"/>
    </location>
</feature>
<feature type="compositionally biased region" description="Basic and acidic residues" evidence="1">
    <location>
        <begin position="455"/>
        <end position="464"/>
    </location>
</feature>
<feature type="compositionally biased region" description="Basic and acidic residues" evidence="1">
    <location>
        <begin position="160"/>
        <end position="171"/>
    </location>
</feature>
<dbReference type="EMBL" id="JPOX01000056">
    <property type="protein sequence ID" value="KFX41611.1"/>
    <property type="molecule type" value="Genomic_DNA"/>
</dbReference>
<protein>
    <submittedName>
        <fullName evidence="3">ATP-dependent helicase/nuclease subunit A</fullName>
    </submittedName>
</protein>
<feature type="compositionally biased region" description="Low complexity" evidence="1">
    <location>
        <begin position="442"/>
        <end position="454"/>
    </location>
</feature>
<feature type="region of interest" description="Disordered" evidence="1">
    <location>
        <begin position="89"/>
        <end position="336"/>
    </location>
</feature>
<accession>A0A093V4E4</accession>
<feature type="compositionally biased region" description="Basic and acidic residues" evidence="1">
    <location>
        <begin position="277"/>
        <end position="293"/>
    </location>
</feature>
<feature type="domain" description="Nitrogen regulatory protein areA GATA-like" evidence="2">
    <location>
        <begin position="34"/>
        <end position="62"/>
    </location>
</feature>
<evidence type="ECO:0000256" key="1">
    <source>
        <dbReference type="SAM" id="MobiDB-lite"/>
    </source>
</evidence>
<proteinExistence type="predicted"/>
<reference evidence="3" key="1">
    <citation type="journal article" date="2014" name="PLoS Genet.">
        <title>Signature Gene Expression Reveals Novel Clues to the Molecular Mechanisms of Dimorphic Transition in Penicillium marneffei.</title>
        <authorList>
            <person name="Yang E."/>
            <person name="Wang G."/>
            <person name="Cai J."/>
            <person name="Woo P.C."/>
            <person name="Lau S.K."/>
            <person name="Yuen K.-Y."/>
            <person name="Chow W.-N."/>
            <person name="Lin X."/>
        </authorList>
    </citation>
    <scope>NUCLEOTIDE SEQUENCE [LARGE SCALE GENOMIC DNA]</scope>
    <source>
        <strain evidence="3">PM1</strain>
    </source>
</reference>
<dbReference type="EMBL" id="JPOX01000056">
    <property type="protein sequence ID" value="KFX41612.1"/>
    <property type="molecule type" value="Genomic_DNA"/>
</dbReference>
<dbReference type="AlphaFoldDB" id="A0A093V4E4"/>
<feature type="compositionally biased region" description="Polar residues" evidence="1">
    <location>
        <begin position="89"/>
        <end position="110"/>
    </location>
</feature>